<dbReference type="AlphaFoldDB" id="A8QHE0"/>
<reference evidence="2" key="1">
    <citation type="journal article" date="2007" name="Science">
        <title>Draft genome of the filarial nematode parasite Brugia malayi.</title>
        <authorList>
            <person name="Ghedin E."/>
            <person name="Wang S."/>
            <person name="Spiro D."/>
            <person name="Caler E."/>
            <person name="Zhao Q."/>
            <person name="Crabtree J."/>
            <person name="Allen J.E."/>
            <person name="Delcher A.L."/>
            <person name="Guiliano D.B."/>
            <person name="Miranda-Saavedra D."/>
            <person name="Angiuoli S.V."/>
            <person name="Creasy T."/>
            <person name="Amedeo P."/>
            <person name="Haas B."/>
            <person name="El-Sayed N.M."/>
            <person name="Wortman J.R."/>
            <person name="Feldblyum T."/>
            <person name="Tallon L."/>
            <person name="Schatz M."/>
            <person name="Shumway M."/>
            <person name="Koo H."/>
            <person name="Salzberg S.L."/>
            <person name="Schobel S."/>
            <person name="Pertea M."/>
            <person name="Pop M."/>
            <person name="White O."/>
            <person name="Barton G.J."/>
            <person name="Carlow C.K."/>
            <person name="Crawford M.J."/>
            <person name="Daub J."/>
            <person name="Dimmic M.W."/>
            <person name="Estes C.F."/>
            <person name="Foster J.M."/>
            <person name="Ganatra M."/>
            <person name="Gregory W.F."/>
            <person name="Johnson N.M."/>
            <person name="Jin J."/>
            <person name="Komuniecki R."/>
            <person name="Korf I."/>
            <person name="Kumar S."/>
            <person name="Laney S."/>
            <person name="Li B.W."/>
            <person name="Li W."/>
            <person name="Lindblom T.H."/>
            <person name="Lustigman S."/>
            <person name="Ma D."/>
            <person name="Maina C.V."/>
            <person name="Martin D.M."/>
            <person name="McCarter J.P."/>
            <person name="McReynolds L."/>
            <person name="Mitreva M."/>
            <person name="Nutman T.B."/>
            <person name="Parkinson J."/>
            <person name="Peregrin-Alvarez J.M."/>
            <person name="Poole C."/>
            <person name="Ren Q."/>
            <person name="Saunders L."/>
            <person name="Sluder A.E."/>
            <person name="Smith K."/>
            <person name="Stanke M."/>
            <person name="Unnasch T.R."/>
            <person name="Ware J."/>
            <person name="Wei A.D."/>
            <person name="Weil G."/>
            <person name="Williams D.J."/>
            <person name="Zhang Y."/>
            <person name="Williams S.A."/>
            <person name="Fraser-Liggett C."/>
            <person name="Slatko B."/>
            <person name="Blaxter M.L."/>
            <person name="Scott A.L."/>
        </authorList>
    </citation>
    <scope>NUCLEOTIDE SEQUENCE [LARGE SCALE GENOMIC DNA]</scope>
</reference>
<organism evidence="2">
    <name type="scientific">Brugia malayi</name>
    <name type="common">Filarial nematode worm</name>
    <dbReference type="NCBI Taxonomy" id="6279"/>
    <lineage>
        <taxon>Eukaryota</taxon>
        <taxon>Metazoa</taxon>
        <taxon>Ecdysozoa</taxon>
        <taxon>Nematoda</taxon>
        <taxon>Chromadorea</taxon>
        <taxon>Rhabditida</taxon>
        <taxon>Spirurina</taxon>
        <taxon>Spiruromorpha</taxon>
        <taxon>Filarioidea</taxon>
        <taxon>Onchocercidae</taxon>
        <taxon>Brugia</taxon>
    </lineage>
</organism>
<dbReference type="EMBL" id="DS239883">
    <property type="protein sequence ID" value="EDP28327.1"/>
    <property type="molecule type" value="Genomic_DNA"/>
</dbReference>
<keyword evidence="1" id="KW-0472">Membrane</keyword>
<keyword evidence="1" id="KW-0812">Transmembrane</keyword>
<proteinExistence type="predicted"/>
<keyword evidence="1" id="KW-1133">Transmembrane helix</keyword>
<gene>
    <name evidence="2" type="ORF">Bm1_56835</name>
</gene>
<feature type="transmembrane region" description="Helical" evidence="1">
    <location>
        <begin position="6"/>
        <end position="29"/>
    </location>
</feature>
<name>A8QHE0_BRUMA</name>
<evidence type="ECO:0000256" key="1">
    <source>
        <dbReference type="SAM" id="Phobius"/>
    </source>
</evidence>
<protein>
    <submittedName>
        <fullName evidence="2">Uncharacterized protein</fullName>
    </submittedName>
</protein>
<sequence>MKGFSGIINAWLVVLLILEFFFCLCYLSFSQNISYPYHIVMFHLCR</sequence>
<accession>A8QHE0</accession>
<evidence type="ECO:0000313" key="2">
    <source>
        <dbReference type="EMBL" id="EDP28327.1"/>
    </source>
</evidence>